<evidence type="ECO:0000256" key="1">
    <source>
        <dbReference type="ARBA" id="ARBA00007692"/>
    </source>
</evidence>
<name>A0ABU6W1R4_9FABA</name>
<keyword evidence="5" id="KW-1185">Reference proteome</keyword>
<proteinExistence type="inferred from homology"/>
<keyword evidence="2" id="KW-0805">Transcription regulation</keyword>
<organism evidence="4 5">
    <name type="scientific">Stylosanthes scabra</name>
    <dbReference type="NCBI Taxonomy" id="79078"/>
    <lineage>
        <taxon>Eukaryota</taxon>
        <taxon>Viridiplantae</taxon>
        <taxon>Streptophyta</taxon>
        <taxon>Embryophyta</taxon>
        <taxon>Tracheophyta</taxon>
        <taxon>Spermatophyta</taxon>
        <taxon>Magnoliopsida</taxon>
        <taxon>eudicotyledons</taxon>
        <taxon>Gunneridae</taxon>
        <taxon>Pentapetalae</taxon>
        <taxon>rosids</taxon>
        <taxon>fabids</taxon>
        <taxon>Fabales</taxon>
        <taxon>Fabaceae</taxon>
        <taxon>Papilionoideae</taxon>
        <taxon>50 kb inversion clade</taxon>
        <taxon>dalbergioids sensu lato</taxon>
        <taxon>Dalbergieae</taxon>
        <taxon>Pterocarpus clade</taxon>
        <taxon>Stylosanthes</taxon>
    </lineage>
</organism>
<dbReference type="SMART" id="SM00733">
    <property type="entry name" value="Mterf"/>
    <property type="match status" value="5"/>
</dbReference>
<accession>A0ABU6W1R4</accession>
<evidence type="ECO:0000313" key="4">
    <source>
        <dbReference type="EMBL" id="MED6179597.1"/>
    </source>
</evidence>
<keyword evidence="2" id="KW-0806">Transcription termination</keyword>
<reference evidence="4 5" key="1">
    <citation type="journal article" date="2023" name="Plants (Basel)">
        <title>Bridging the Gap: Combining Genomics and Transcriptomics Approaches to Understand Stylosanthes scabra, an Orphan Legume from the Brazilian Caatinga.</title>
        <authorList>
            <person name="Ferreira-Neto J.R.C."/>
            <person name="da Silva M.D."/>
            <person name="Binneck E."/>
            <person name="de Melo N.F."/>
            <person name="da Silva R.H."/>
            <person name="de Melo A.L.T.M."/>
            <person name="Pandolfi V."/>
            <person name="Bustamante F.O."/>
            <person name="Brasileiro-Vidal A.C."/>
            <person name="Benko-Iseppon A.M."/>
        </authorList>
    </citation>
    <scope>NUCLEOTIDE SEQUENCE [LARGE SCALE GENOMIC DNA]</scope>
    <source>
        <tissue evidence="4">Leaves</tissue>
    </source>
</reference>
<gene>
    <name evidence="4" type="ORF">PIB30_002422</name>
</gene>
<evidence type="ECO:0000313" key="5">
    <source>
        <dbReference type="Proteomes" id="UP001341840"/>
    </source>
</evidence>
<dbReference type="Gene3D" id="1.25.70.10">
    <property type="entry name" value="Transcription termination factor 3, mitochondrial"/>
    <property type="match status" value="1"/>
</dbReference>
<evidence type="ECO:0000256" key="2">
    <source>
        <dbReference type="ARBA" id="ARBA00022472"/>
    </source>
</evidence>
<dbReference type="PANTHER" id="PTHR13068">
    <property type="entry name" value="CGI-12 PROTEIN-RELATED"/>
    <property type="match status" value="1"/>
</dbReference>
<keyword evidence="2" id="KW-0804">Transcription</keyword>
<protein>
    <submittedName>
        <fullName evidence="4">Uncharacterized protein</fullName>
    </submittedName>
</protein>
<dbReference type="InterPro" id="IPR003690">
    <property type="entry name" value="MTERF"/>
</dbReference>
<dbReference type="Proteomes" id="UP001341840">
    <property type="component" value="Unassembled WGS sequence"/>
</dbReference>
<dbReference type="EMBL" id="JASCZI010181247">
    <property type="protein sequence ID" value="MED6179597.1"/>
    <property type="molecule type" value="Genomic_DNA"/>
</dbReference>
<keyword evidence="3" id="KW-0809">Transit peptide</keyword>
<comment type="caution">
    <text evidence="4">The sequence shown here is derived from an EMBL/GenBank/DDBJ whole genome shotgun (WGS) entry which is preliminary data.</text>
</comment>
<dbReference type="InterPro" id="IPR038538">
    <property type="entry name" value="MTERF_sf"/>
</dbReference>
<evidence type="ECO:0000256" key="3">
    <source>
        <dbReference type="ARBA" id="ARBA00022946"/>
    </source>
</evidence>
<sequence length="446" mass="51542">MAATRSIHNGILRNHSLYFSTSCYRKQISLASLFQRYGFPSSQIPHFISKNSFLLDSNIPEIEKSLATLFSFRIPQNALVSLIRNCPAVLEPKFLQNWEQGLSKLKAMNPSSSMIVNFLECSRRFQLDPVEACKKVETLKCLGFSDDLVSQVLEDFPSVIAVSKSKIASVIEFLVEFGIPRDEVVDRVVRLNLRVLGIGVEQRLKPLIRELKELGFSAHEIRSEVIREPRILGMEIGEFSQCLRLLEGLKCREAIKERIFKEGLLRACFEVKLRVDCLCGQGLIRSDALKLLWKEPRLITYDAESIEKKIRFLVQRMNYSVDCLLHVPEYLGANFEKQIVPRYNVMEYLKAKEALGFEVGLKDMVKPSRLRFYNLYVKPYPECEKIYGRFSGTTIVKSKHPPGLWKLFKPHKFPTTDEDAKNLKSFMDSLALQFRNQFRDYRAQYK</sequence>
<dbReference type="Pfam" id="PF02536">
    <property type="entry name" value="mTERF"/>
    <property type="match status" value="2"/>
</dbReference>
<comment type="similarity">
    <text evidence="1">Belongs to the mTERF family.</text>
</comment>
<dbReference type="PANTHER" id="PTHR13068:SF23">
    <property type="entry name" value="TRANSCRIPTION TERMINATION FACTOR MTERF15, MITOCHONDRIAL"/>
    <property type="match status" value="1"/>
</dbReference>